<sequence length="187" mass="20171">AEVEAEVVAELKADKEEAALELLGEVVKLAEPKPAEVEGRQDDIIDGVAREIVSREVAHREGRPEGRSLVLEIPEDGEGGADLISYGRSEMIGELDKVLDKDKVKHRGIEVEASVTEVPEKMSKLGEMAQRQVSEATSVRKALEAKFGLPALPEPIEAVVKKFEGKLPALPGSEVNNEGGQNDGNEE</sequence>
<dbReference type="EMBL" id="BARW01030451">
    <property type="protein sequence ID" value="GAJ06070.1"/>
    <property type="molecule type" value="Genomic_DNA"/>
</dbReference>
<gene>
    <name evidence="2" type="ORF">S12H4_48681</name>
</gene>
<feature type="region of interest" description="Disordered" evidence="1">
    <location>
        <begin position="167"/>
        <end position="187"/>
    </location>
</feature>
<name>X1VG87_9ZZZZ</name>
<comment type="caution">
    <text evidence="2">The sequence shown here is derived from an EMBL/GenBank/DDBJ whole genome shotgun (WGS) entry which is preliminary data.</text>
</comment>
<evidence type="ECO:0000313" key="2">
    <source>
        <dbReference type="EMBL" id="GAJ06070.1"/>
    </source>
</evidence>
<protein>
    <submittedName>
        <fullName evidence="2">Uncharacterized protein</fullName>
    </submittedName>
</protein>
<reference evidence="2" key="1">
    <citation type="journal article" date="2014" name="Front. Microbiol.">
        <title>High frequency of phylogenetically diverse reductive dehalogenase-homologous genes in deep subseafloor sedimentary metagenomes.</title>
        <authorList>
            <person name="Kawai M."/>
            <person name="Futagami T."/>
            <person name="Toyoda A."/>
            <person name="Takaki Y."/>
            <person name="Nishi S."/>
            <person name="Hori S."/>
            <person name="Arai W."/>
            <person name="Tsubouchi T."/>
            <person name="Morono Y."/>
            <person name="Uchiyama I."/>
            <person name="Ito T."/>
            <person name="Fujiyama A."/>
            <person name="Inagaki F."/>
            <person name="Takami H."/>
        </authorList>
    </citation>
    <scope>NUCLEOTIDE SEQUENCE</scope>
    <source>
        <strain evidence="2">Expedition CK06-06</strain>
    </source>
</reference>
<dbReference type="AlphaFoldDB" id="X1VG87"/>
<feature type="non-terminal residue" evidence="2">
    <location>
        <position position="1"/>
    </location>
</feature>
<evidence type="ECO:0000256" key="1">
    <source>
        <dbReference type="SAM" id="MobiDB-lite"/>
    </source>
</evidence>
<organism evidence="2">
    <name type="scientific">marine sediment metagenome</name>
    <dbReference type="NCBI Taxonomy" id="412755"/>
    <lineage>
        <taxon>unclassified sequences</taxon>
        <taxon>metagenomes</taxon>
        <taxon>ecological metagenomes</taxon>
    </lineage>
</organism>
<accession>X1VG87</accession>
<proteinExistence type="predicted"/>